<gene>
    <name evidence="2" type="ORF">FHX80_113056</name>
</gene>
<dbReference type="EMBL" id="VIWW01000001">
    <property type="protein sequence ID" value="TWG04591.1"/>
    <property type="molecule type" value="Genomic_DNA"/>
</dbReference>
<feature type="compositionally biased region" description="Pro residues" evidence="1">
    <location>
        <begin position="254"/>
        <end position="275"/>
    </location>
</feature>
<dbReference type="AlphaFoldDB" id="A0A561UZ05"/>
<feature type="compositionally biased region" description="Pro residues" evidence="1">
    <location>
        <begin position="291"/>
        <end position="302"/>
    </location>
</feature>
<protein>
    <submittedName>
        <fullName evidence="2">Uncharacterized protein</fullName>
    </submittedName>
</protein>
<feature type="compositionally biased region" description="Basic and acidic residues" evidence="1">
    <location>
        <begin position="181"/>
        <end position="197"/>
    </location>
</feature>
<reference evidence="2 3" key="1">
    <citation type="submission" date="2019-06" db="EMBL/GenBank/DDBJ databases">
        <title>Sequencing the genomes of 1000 actinobacteria strains.</title>
        <authorList>
            <person name="Klenk H.-P."/>
        </authorList>
    </citation>
    <scope>NUCLEOTIDE SEQUENCE [LARGE SCALE GENOMIC DNA]</scope>
    <source>
        <strain evidence="2 3">DSM 42059</strain>
    </source>
</reference>
<proteinExistence type="predicted"/>
<evidence type="ECO:0000256" key="1">
    <source>
        <dbReference type="SAM" id="MobiDB-lite"/>
    </source>
</evidence>
<sequence>MRAPLRRPGSGHRAHPARTADEMSSNPSAQPRSTVDIRPISVRVGTWRPEEPGLLHAFSSYFVPACIGQDRELPQTAAEHRNDSTERHELPYEPPPEVPHVPPTRAPTRPPHGPLAKAAFAGPYTGREPSLPARRTVREAQFTSRTGPPPAGNEAAASPSPQRPVRRADPRSTHANASARKGPERTARRTATREEHAGTPPAEPPQGPAAPREPGAVTAPRARVRPGQHAGTNQSRGLPPAPHYPGATPGALPAAPPRSPPPNLFRNPFPPPPRPLLRTPSRASGGSRLPSPFPRFPSPRPSPFLRLPPTTTAPAAPRAFGLPTDRRRSPPEDSEPTTIPPYGRLPLNGRDAANYAGLTDVLSRAAYSSGLGQMRVRPECRGSSLGRTRYECRAPQR</sequence>
<feature type="compositionally biased region" description="Low complexity" evidence="1">
    <location>
        <begin position="303"/>
        <end position="320"/>
    </location>
</feature>
<feature type="compositionally biased region" description="Polar residues" evidence="1">
    <location>
        <begin position="22"/>
        <end position="33"/>
    </location>
</feature>
<feature type="compositionally biased region" description="Pro residues" evidence="1">
    <location>
        <begin position="92"/>
        <end position="113"/>
    </location>
</feature>
<feature type="region of interest" description="Disordered" evidence="1">
    <location>
        <begin position="1"/>
        <end position="37"/>
    </location>
</feature>
<organism evidence="2 3">
    <name type="scientific">Streptomyces brevispora</name>
    <dbReference type="NCBI Taxonomy" id="887462"/>
    <lineage>
        <taxon>Bacteria</taxon>
        <taxon>Bacillati</taxon>
        <taxon>Actinomycetota</taxon>
        <taxon>Actinomycetes</taxon>
        <taxon>Kitasatosporales</taxon>
        <taxon>Streptomycetaceae</taxon>
        <taxon>Streptomyces</taxon>
    </lineage>
</organism>
<comment type="caution">
    <text evidence="2">The sequence shown here is derived from an EMBL/GenBank/DDBJ whole genome shotgun (WGS) entry which is preliminary data.</text>
</comment>
<name>A0A561UZ05_9ACTN</name>
<evidence type="ECO:0000313" key="3">
    <source>
        <dbReference type="Proteomes" id="UP000318186"/>
    </source>
</evidence>
<feature type="region of interest" description="Disordered" evidence="1">
    <location>
        <begin position="72"/>
        <end position="348"/>
    </location>
</feature>
<accession>A0A561UZ05</accession>
<evidence type="ECO:0000313" key="2">
    <source>
        <dbReference type="EMBL" id="TWG04591.1"/>
    </source>
</evidence>
<feature type="compositionally biased region" description="Low complexity" evidence="1">
    <location>
        <begin position="276"/>
        <end position="290"/>
    </location>
</feature>
<feature type="compositionally biased region" description="Basic and acidic residues" evidence="1">
    <location>
        <begin position="72"/>
        <end position="91"/>
    </location>
</feature>
<dbReference type="Proteomes" id="UP000318186">
    <property type="component" value="Unassembled WGS sequence"/>
</dbReference>